<evidence type="ECO:0000313" key="1">
    <source>
        <dbReference type="EMBL" id="GEK95166.1"/>
    </source>
</evidence>
<comment type="caution">
    <text evidence="1">The sequence shown here is derived from an EMBL/GenBank/DDBJ whole genome shotgun (WGS) entry which is preliminary data.</text>
</comment>
<reference evidence="1 2" key="1">
    <citation type="submission" date="2019-07" db="EMBL/GenBank/DDBJ databases">
        <title>Whole genome shotgun sequence of Gluconobacter kanchanaburiensis NBRC 103587.</title>
        <authorList>
            <person name="Hosoyama A."/>
            <person name="Uohara A."/>
            <person name="Ohji S."/>
            <person name="Ichikawa N."/>
        </authorList>
    </citation>
    <scope>NUCLEOTIDE SEQUENCE [LARGE SCALE GENOMIC DNA]</scope>
    <source>
        <strain evidence="1 2">NBRC 103587</strain>
    </source>
</reference>
<accession>A0A511B3Z4</accession>
<name>A0A511B3Z4_9PROT</name>
<keyword evidence="2" id="KW-1185">Reference proteome</keyword>
<dbReference type="AlphaFoldDB" id="A0A511B3Z4"/>
<gene>
    <name evidence="1" type="ORF">GKA01_03630</name>
</gene>
<protein>
    <submittedName>
        <fullName evidence="1">Uncharacterized protein</fullName>
    </submittedName>
</protein>
<sequence>MANNIKASKSATIRRSRLPIVFLGFLVNAGYIFPTRAQTTYLQPADPHSIIVLQDENGFIATAFLTDRYYANGLRMGYTSYVSMISVVGEMALEKALIWDGVRFSYTQLFQMHEVHGQRSSMHKFGSRADGLWF</sequence>
<dbReference type="EMBL" id="BJVA01000002">
    <property type="protein sequence ID" value="GEK95166.1"/>
    <property type="molecule type" value="Genomic_DNA"/>
</dbReference>
<dbReference type="Proteomes" id="UP000321079">
    <property type="component" value="Unassembled WGS sequence"/>
</dbReference>
<organism evidence="1 2">
    <name type="scientific">Gluconobacter kanchanaburiensis NBRC 103587</name>
    <dbReference type="NCBI Taxonomy" id="1307948"/>
    <lineage>
        <taxon>Bacteria</taxon>
        <taxon>Pseudomonadati</taxon>
        <taxon>Pseudomonadota</taxon>
        <taxon>Alphaproteobacteria</taxon>
        <taxon>Acetobacterales</taxon>
        <taxon>Acetobacteraceae</taxon>
        <taxon>Gluconobacter</taxon>
    </lineage>
</organism>
<proteinExistence type="predicted"/>
<evidence type="ECO:0000313" key="2">
    <source>
        <dbReference type="Proteomes" id="UP000321079"/>
    </source>
</evidence>